<dbReference type="Pfam" id="PF20990">
    <property type="entry name" value="DUF2207_C"/>
    <property type="match status" value="1"/>
</dbReference>
<feature type="transmembrane region" description="Helical" evidence="2">
    <location>
        <begin position="237"/>
        <end position="261"/>
    </location>
</feature>
<keyword evidence="7" id="KW-1185">Reference proteome</keyword>
<dbReference type="InterPro" id="IPR048389">
    <property type="entry name" value="YciQ-like_C"/>
</dbReference>
<feature type="domain" description="DUF2207" evidence="4">
    <location>
        <begin position="56"/>
        <end position="225"/>
    </location>
</feature>
<organism evidence="6 7">
    <name type="scientific">Lolliginicoccus lacisalsi</name>
    <dbReference type="NCBI Taxonomy" id="2742202"/>
    <lineage>
        <taxon>Bacteria</taxon>
        <taxon>Bacillati</taxon>
        <taxon>Actinomycetota</taxon>
        <taxon>Actinomycetes</taxon>
        <taxon>Mycobacteriales</taxon>
        <taxon>Hoyosellaceae</taxon>
        <taxon>Lolliginicoccus</taxon>
    </lineage>
</organism>
<dbReference type="Proteomes" id="UP000642993">
    <property type="component" value="Unassembled WGS sequence"/>
</dbReference>
<reference evidence="6" key="1">
    <citation type="submission" date="2020-09" db="EMBL/GenBank/DDBJ databases">
        <title>Hoyosella lacisalsi sp. nov., a halotolerant actinobacterium isolated from soil of Lake Gudzhirganskoe.</title>
        <authorList>
            <person name="Yang Q."/>
            <person name="Guo P.Y."/>
            <person name="Liu S.W."/>
            <person name="Li F.N."/>
            <person name="Sun C.H."/>
        </authorList>
    </citation>
    <scope>NUCLEOTIDE SEQUENCE</scope>
    <source>
        <strain evidence="6">G463</strain>
    </source>
</reference>
<dbReference type="EMBL" id="JACYWE010000005">
    <property type="protein sequence ID" value="MBD8506925.1"/>
    <property type="molecule type" value="Genomic_DNA"/>
</dbReference>
<evidence type="ECO:0000313" key="7">
    <source>
        <dbReference type="Proteomes" id="UP000642993"/>
    </source>
</evidence>
<feature type="signal peptide" evidence="3">
    <location>
        <begin position="1"/>
        <end position="28"/>
    </location>
</feature>
<dbReference type="RefSeq" id="WP_192039374.1">
    <property type="nucleotide sequence ID" value="NZ_JACYWE010000005.1"/>
</dbReference>
<evidence type="ECO:0000259" key="5">
    <source>
        <dbReference type="Pfam" id="PF20990"/>
    </source>
</evidence>
<dbReference type="InterPro" id="IPR018702">
    <property type="entry name" value="DUF2207"/>
</dbReference>
<sequence length="578" mass="60219">MRRGLAVRAMVVTAVGLLALMGSGGAAAQSSAEDFVFDGVEAVYLLERDDEGRALMRVTETLTAVFPDRDQNKGIVRGLPRKHDGHPLGTEVESVTRNGEPEPIYSESSEGDELLVATGTDDFLRGEQVFSIEYRMRDVIDDADGAQEWYWDVLPAGSAQPYGPVTVTLELSPEVAGLFDGRARCLEGAEGSTRECEASIEDDEVRFTSTRPLGEGEGMTVVAGFAAGAFEPYTEGALGVIASALSGAAALLAAGAMALAIRIRATVGRSAPRGREITASYSVPQGLSILRMAAIHGHTMDARAVPAQIVDLAIRGKIRLVEVESGGSHKYRAELMDPTGLDGDEQELVDALFPTGNTVHELSEPSSSTTSAIAALRRRIKEEIITDGYRRRVPVPRGVVAGGAVAVAGAVAAFIALAMLGPDWRIAVAIGALVVAIPAIVLAFDIRPLTEKGRAVADQLDATAKYFDAAGTTRTSSHGTGDLPGSESPVIEFHERALPHAMLCGAGKDWVERLSEKYEAEGAAPYWFIGPRPFSPVVFIAMQGGIGSTGAQVAGGSAGGFSGGSVGGGGGGGSVGGR</sequence>
<evidence type="ECO:0000256" key="3">
    <source>
        <dbReference type="SAM" id="SignalP"/>
    </source>
</evidence>
<feature type="domain" description="Predicted membrane protein YciQ-like C-terminal" evidence="5">
    <location>
        <begin position="283"/>
        <end position="514"/>
    </location>
</feature>
<keyword evidence="2" id="KW-0812">Transmembrane</keyword>
<accession>A0A927JDP7</accession>
<dbReference type="Pfam" id="PF09972">
    <property type="entry name" value="DUF2207"/>
    <property type="match status" value="1"/>
</dbReference>
<dbReference type="AlphaFoldDB" id="A0A927JDP7"/>
<gene>
    <name evidence="6" type="ORF">HT102_10535</name>
</gene>
<feature type="transmembrane region" description="Helical" evidence="2">
    <location>
        <begin position="426"/>
        <end position="444"/>
    </location>
</feature>
<proteinExistence type="predicted"/>
<keyword evidence="2" id="KW-0472">Membrane</keyword>
<keyword evidence="3" id="KW-0732">Signal</keyword>
<evidence type="ECO:0000259" key="4">
    <source>
        <dbReference type="Pfam" id="PF09972"/>
    </source>
</evidence>
<evidence type="ECO:0000256" key="2">
    <source>
        <dbReference type="SAM" id="Phobius"/>
    </source>
</evidence>
<feature type="chain" id="PRO_5037849258" evidence="3">
    <location>
        <begin position="29"/>
        <end position="578"/>
    </location>
</feature>
<keyword evidence="2" id="KW-1133">Transmembrane helix</keyword>
<comment type="caution">
    <text evidence="6">The sequence shown here is derived from an EMBL/GenBank/DDBJ whole genome shotgun (WGS) entry which is preliminary data.</text>
</comment>
<feature type="region of interest" description="Disordered" evidence="1">
    <location>
        <begin position="75"/>
        <end position="110"/>
    </location>
</feature>
<feature type="transmembrane region" description="Helical" evidence="2">
    <location>
        <begin position="399"/>
        <end position="420"/>
    </location>
</feature>
<evidence type="ECO:0000256" key="1">
    <source>
        <dbReference type="SAM" id="MobiDB-lite"/>
    </source>
</evidence>
<evidence type="ECO:0000313" key="6">
    <source>
        <dbReference type="EMBL" id="MBD8506925.1"/>
    </source>
</evidence>
<name>A0A927JDP7_9ACTN</name>
<protein>
    <submittedName>
        <fullName evidence="6">DUF2207 domain-containing protein</fullName>
    </submittedName>
</protein>